<evidence type="ECO:0000256" key="3">
    <source>
        <dbReference type="SAM" id="Coils"/>
    </source>
</evidence>
<protein>
    <recommendedName>
        <fullName evidence="5">Prefoldin subunit 6</fullName>
    </recommendedName>
</protein>
<dbReference type="FunFam" id="1.10.287.370:FF:000003">
    <property type="entry name" value="Prefoldin subunit 6"/>
    <property type="match status" value="1"/>
</dbReference>
<evidence type="ECO:0000256" key="2">
    <source>
        <dbReference type="ARBA" id="ARBA00023186"/>
    </source>
</evidence>
<dbReference type="GO" id="GO:0051082">
    <property type="term" value="F:unfolded protein binding"/>
    <property type="evidence" value="ECO:0007669"/>
    <property type="project" value="InterPro"/>
</dbReference>
<evidence type="ECO:0000256" key="1">
    <source>
        <dbReference type="ARBA" id="ARBA00008045"/>
    </source>
</evidence>
<accession>A0A6V1PDA7</accession>
<sequence length="138" mass="15647">MAEMKEQVDKEFENYKSINSDLQELMFKRQQFYSSANENGMVAQELDLLADDAQVFKMLGPVLIKQDLAEAKDNVTKRLDFIQDQMKNCQEAIEGKQKQQAEVVEKIQKMQQAMQATAAAEAQKTYAEIANSAADEDS</sequence>
<proteinExistence type="inferred from homology"/>
<organism evidence="4">
    <name type="scientific">Heterosigma akashiwo</name>
    <name type="common">Chromophytic alga</name>
    <name type="synonym">Heterosigma carterae</name>
    <dbReference type="NCBI Taxonomy" id="2829"/>
    <lineage>
        <taxon>Eukaryota</taxon>
        <taxon>Sar</taxon>
        <taxon>Stramenopiles</taxon>
        <taxon>Ochrophyta</taxon>
        <taxon>Raphidophyceae</taxon>
        <taxon>Chattonellales</taxon>
        <taxon>Chattonellaceae</taxon>
        <taxon>Heterosigma</taxon>
    </lineage>
</organism>
<comment type="similarity">
    <text evidence="1">Belongs to the prefoldin subunit beta family.</text>
</comment>
<evidence type="ECO:0008006" key="5">
    <source>
        <dbReference type="Google" id="ProtNLM"/>
    </source>
</evidence>
<evidence type="ECO:0000313" key="4">
    <source>
        <dbReference type="EMBL" id="CAE0628293.1"/>
    </source>
</evidence>
<dbReference type="CDD" id="cd23161">
    <property type="entry name" value="Prefoldin_6"/>
    <property type="match status" value="1"/>
</dbReference>
<dbReference type="InterPro" id="IPR002777">
    <property type="entry name" value="PFD_beta-like"/>
</dbReference>
<dbReference type="GO" id="GO:0005737">
    <property type="term" value="C:cytoplasm"/>
    <property type="evidence" value="ECO:0007669"/>
    <property type="project" value="TreeGrafter"/>
</dbReference>
<dbReference type="AlphaFoldDB" id="A0A6V1PDA7"/>
<keyword evidence="3" id="KW-0175">Coiled coil</keyword>
<dbReference type="EMBL" id="HBIU01014980">
    <property type="protein sequence ID" value="CAE0628293.1"/>
    <property type="molecule type" value="Transcribed_RNA"/>
</dbReference>
<dbReference type="SUPFAM" id="SSF46579">
    <property type="entry name" value="Prefoldin"/>
    <property type="match status" value="1"/>
</dbReference>
<dbReference type="GO" id="GO:0051131">
    <property type="term" value="P:chaperone-mediated protein complex assembly"/>
    <property type="evidence" value="ECO:0007669"/>
    <property type="project" value="TreeGrafter"/>
</dbReference>
<feature type="coiled-coil region" evidence="3">
    <location>
        <begin position="65"/>
        <end position="116"/>
    </location>
</feature>
<dbReference type="PANTHER" id="PTHR21431">
    <property type="entry name" value="PREFOLDIN SUBUNIT 6"/>
    <property type="match status" value="1"/>
</dbReference>
<dbReference type="GO" id="GO:0006457">
    <property type="term" value="P:protein folding"/>
    <property type="evidence" value="ECO:0007669"/>
    <property type="project" value="InterPro"/>
</dbReference>
<reference evidence="4" key="1">
    <citation type="submission" date="2021-01" db="EMBL/GenBank/DDBJ databases">
        <authorList>
            <person name="Corre E."/>
            <person name="Pelletier E."/>
            <person name="Niang G."/>
            <person name="Scheremetjew M."/>
            <person name="Finn R."/>
            <person name="Kale V."/>
            <person name="Holt S."/>
            <person name="Cochrane G."/>
            <person name="Meng A."/>
            <person name="Brown T."/>
            <person name="Cohen L."/>
        </authorList>
    </citation>
    <scope>NUCLEOTIDE SEQUENCE</scope>
    <source>
        <strain evidence="4">CCMP3107</strain>
    </source>
</reference>
<gene>
    <name evidence="4" type="ORF">HAKA00212_LOCUS6975</name>
</gene>
<dbReference type="Pfam" id="PF01920">
    <property type="entry name" value="Prefoldin_2"/>
    <property type="match status" value="1"/>
</dbReference>
<name>A0A6V1PDA7_HETAK</name>
<keyword evidence="2" id="KW-0143">Chaperone</keyword>
<dbReference type="PANTHER" id="PTHR21431:SF0">
    <property type="entry name" value="PREFOLDIN SUBUNIT 6"/>
    <property type="match status" value="1"/>
</dbReference>
<dbReference type="InterPro" id="IPR009053">
    <property type="entry name" value="Prefoldin"/>
</dbReference>
<dbReference type="GO" id="GO:0051087">
    <property type="term" value="F:protein-folding chaperone binding"/>
    <property type="evidence" value="ECO:0007669"/>
    <property type="project" value="TreeGrafter"/>
</dbReference>
<dbReference type="GO" id="GO:0016272">
    <property type="term" value="C:prefoldin complex"/>
    <property type="evidence" value="ECO:0007669"/>
    <property type="project" value="InterPro"/>
</dbReference>
<dbReference type="Gene3D" id="1.10.287.370">
    <property type="match status" value="1"/>
</dbReference>